<evidence type="ECO:0000259" key="12">
    <source>
        <dbReference type="PROSITE" id="PS50103"/>
    </source>
</evidence>
<keyword evidence="7" id="KW-0833">Ubl conjugation pathway</keyword>
<evidence type="ECO:0000256" key="10">
    <source>
        <dbReference type="SAM" id="MobiDB-lite"/>
    </source>
</evidence>
<feature type="domain" description="C3H1-type" evidence="12">
    <location>
        <begin position="35"/>
        <end position="62"/>
    </location>
</feature>
<evidence type="ECO:0000256" key="1">
    <source>
        <dbReference type="ARBA" id="ARBA00000900"/>
    </source>
</evidence>
<dbReference type="InterPro" id="IPR041367">
    <property type="entry name" value="Znf-CCCH_4"/>
</dbReference>
<dbReference type="AlphaFoldDB" id="A0AAD9UFK3"/>
<dbReference type="InterPro" id="IPR000571">
    <property type="entry name" value="Znf_CCCH"/>
</dbReference>
<dbReference type="EC" id="2.3.2.27" evidence="2"/>
<dbReference type="SUPFAM" id="SSF57850">
    <property type="entry name" value="RING/U-box"/>
    <property type="match status" value="1"/>
</dbReference>
<gene>
    <name evidence="13" type="ORF">NP493_162g02032</name>
</gene>
<keyword evidence="4 9" id="KW-0479">Metal-binding</keyword>
<dbReference type="Gene3D" id="4.10.1000.10">
    <property type="entry name" value="Zinc finger, CCCH-type"/>
    <property type="match status" value="1"/>
</dbReference>
<organism evidence="13 14">
    <name type="scientific">Ridgeia piscesae</name>
    <name type="common">Tubeworm</name>
    <dbReference type="NCBI Taxonomy" id="27915"/>
    <lineage>
        <taxon>Eukaryota</taxon>
        <taxon>Metazoa</taxon>
        <taxon>Spiralia</taxon>
        <taxon>Lophotrochozoa</taxon>
        <taxon>Annelida</taxon>
        <taxon>Polychaeta</taxon>
        <taxon>Sedentaria</taxon>
        <taxon>Canalipalpata</taxon>
        <taxon>Sabellida</taxon>
        <taxon>Siboglinidae</taxon>
        <taxon>Ridgeia</taxon>
    </lineage>
</organism>
<dbReference type="InterPro" id="IPR001841">
    <property type="entry name" value="Znf_RING"/>
</dbReference>
<dbReference type="Pfam" id="PF14608">
    <property type="entry name" value="zf-CCCH_2"/>
    <property type="match status" value="2"/>
</dbReference>
<keyword evidence="5" id="KW-0677">Repeat</keyword>
<dbReference type="CDD" id="cd16730">
    <property type="entry name" value="RING-HC_MKRN1_3"/>
    <property type="match status" value="1"/>
</dbReference>
<keyword evidence="3" id="KW-0808">Transferase</keyword>
<evidence type="ECO:0000313" key="13">
    <source>
        <dbReference type="EMBL" id="KAK2187536.1"/>
    </source>
</evidence>
<evidence type="ECO:0000256" key="8">
    <source>
        <dbReference type="ARBA" id="ARBA00022833"/>
    </source>
</evidence>
<evidence type="ECO:0000256" key="7">
    <source>
        <dbReference type="ARBA" id="ARBA00022786"/>
    </source>
</evidence>
<dbReference type="PROSITE" id="PS50103">
    <property type="entry name" value="ZF_C3H1"/>
    <property type="match status" value="4"/>
</dbReference>
<keyword evidence="8 9" id="KW-0862">Zinc</keyword>
<evidence type="ECO:0000256" key="9">
    <source>
        <dbReference type="PROSITE-ProRule" id="PRU00723"/>
    </source>
</evidence>
<keyword evidence="6 9" id="KW-0863">Zinc-finger</keyword>
<accession>A0AAD9UFK3</accession>
<dbReference type="PANTHER" id="PTHR11224:SF10">
    <property type="entry name" value="IP09428P-RELATED"/>
    <property type="match status" value="1"/>
</dbReference>
<reference evidence="13" key="1">
    <citation type="journal article" date="2023" name="Mol. Biol. Evol.">
        <title>Third-Generation Sequencing Reveals the Adaptive Role of the Epigenome in Three Deep-Sea Polychaetes.</title>
        <authorList>
            <person name="Perez M."/>
            <person name="Aroh O."/>
            <person name="Sun Y."/>
            <person name="Lan Y."/>
            <person name="Juniper S.K."/>
            <person name="Young C.R."/>
            <person name="Angers B."/>
            <person name="Qian P.Y."/>
        </authorList>
    </citation>
    <scope>NUCLEOTIDE SEQUENCE</scope>
    <source>
        <strain evidence="13">R07B-5</strain>
    </source>
</reference>
<evidence type="ECO:0000256" key="5">
    <source>
        <dbReference type="ARBA" id="ARBA00022737"/>
    </source>
</evidence>
<feature type="zinc finger region" description="C3H1-type" evidence="9">
    <location>
        <begin position="35"/>
        <end position="62"/>
    </location>
</feature>
<keyword evidence="14" id="KW-1185">Reference proteome</keyword>
<dbReference type="PROSITE" id="PS00518">
    <property type="entry name" value="ZF_RING_1"/>
    <property type="match status" value="1"/>
</dbReference>
<feature type="domain" description="RING-type" evidence="11">
    <location>
        <begin position="263"/>
        <end position="317"/>
    </location>
</feature>
<feature type="compositionally biased region" description="Basic and acidic residues" evidence="10">
    <location>
        <begin position="390"/>
        <end position="399"/>
    </location>
</feature>
<dbReference type="PROSITE" id="PS50089">
    <property type="entry name" value="ZF_RING_2"/>
    <property type="match status" value="1"/>
</dbReference>
<dbReference type="GO" id="GO:0008270">
    <property type="term" value="F:zinc ion binding"/>
    <property type="evidence" value="ECO:0007669"/>
    <property type="project" value="UniProtKB-KW"/>
</dbReference>
<dbReference type="SMART" id="SM00356">
    <property type="entry name" value="ZnF_C3H1"/>
    <property type="match status" value="4"/>
</dbReference>
<feature type="domain" description="C3H1-type" evidence="12">
    <location>
        <begin position="195"/>
        <end position="217"/>
    </location>
</feature>
<dbReference type="InterPro" id="IPR036855">
    <property type="entry name" value="Znf_CCCH_sf"/>
</dbReference>
<evidence type="ECO:0000256" key="4">
    <source>
        <dbReference type="ARBA" id="ARBA00022723"/>
    </source>
</evidence>
<dbReference type="InterPro" id="IPR017907">
    <property type="entry name" value="Znf_RING_CS"/>
</dbReference>
<evidence type="ECO:0000256" key="6">
    <source>
        <dbReference type="ARBA" id="ARBA00022771"/>
    </source>
</evidence>
<feature type="zinc finger region" description="C3H1-type" evidence="9">
    <location>
        <begin position="195"/>
        <end position="217"/>
    </location>
</feature>
<dbReference type="Pfam" id="PF00097">
    <property type="entry name" value="zf-C3HC4"/>
    <property type="match status" value="1"/>
</dbReference>
<feature type="compositionally biased region" description="Basic residues" evidence="10">
    <location>
        <begin position="380"/>
        <end position="389"/>
    </location>
</feature>
<evidence type="ECO:0000313" key="14">
    <source>
        <dbReference type="Proteomes" id="UP001209878"/>
    </source>
</evidence>
<dbReference type="SMART" id="SM00184">
    <property type="entry name" value="RING"/>
    <property type="match status" value="1"/>
</dbReference>
<dbReference type="Proteomes" id="UP001209878">
    <property type="component" value="Unassembled WGS sequence"/>
</dbReference>
<dbReference type="GO" id="GO:0000209">
    <property type="term" value="P:protein polyubiquitination"/>
    <property type="evidence" value="ECO:0007669"/>
    <property type="project" value="InterPro"/>
</dbReference>
<dbReference type="InterPro" id="IPR018957">
    <property type="entry name" value="Znf_C3HC4_RING-type"/>
</dbReference>
<dbReference type="SUPFAM" id="SSF90229">
    <property type="entry name" value="CCCH zinc finger"/>
    <property type="match status" value="3"/>
</dbReference>
<dbReference type="Pfam" id="PF18044">
    <property type="entry name" value="zf-CCCH_4"/>
    <property type="match status" value="2"/>
</dbReference>
<feature type="region of interest" description="Disordered" evidence="10">
    <location>
        <begin position="379"/>
        <end position="409"/>
    </location>
</feature>
<name>A0AAD9UFK3_RIDPI</name>
<feature type="zinc finger region" description="C3H1-type" evidence="9">
    <location>
        <begin position="7"/>
        <end position="34"/>
    </location>
</feature>
<comment type="catalytic activity">
    <reaction evidence="1">
        <text>S-ubiquitinyl-[E2 ubiquitin-conjugating enzyme]-L-cysteine + [acceptor protein]-L-lysine = [E2 ubiquitin-conjugating enzyme]-L-cysteine + N(6)-ubiquitinyl-[acceptor protein]-L-lysine.</text>
        <dbReference type="EC" id="2.3.2.27"/>
    </reaction>
</comment>
<dbReference type="GO" id="GO:0061630">
    <property type="term" value="F:ubiquitin protein ligase activity"/>
    <property type="evidence" value="ECO:0007669"/>
    <property type="project" value="UniProtKB-EC"/>
</dbReference>
<dbReference type="FunFam" id="3.30.40.10:FF:000117">
    <property type="entry name" value="Probable E3 ubiquitin-protein ligase makorin-1"/>
    <property type="match status" value="1"/>
</dbReference>
<dbReference type="PANTHER" id="PTHR11224">
    <property type="entry name" value="MAKORIN-RELATED"/>
    <property type="match status" value="1"/>
</dbReference>
<dbReference type="EMBL" id="JAODUO010000162">
    <property type="protein sequence ID" value="KAK2187536.1"/>
    <property type="molecule type" value="Genomic_DNA"/>
</dbReference>
<proteinExistence type="predicted"/>
<evidence type="ECO:0000256" key="3">
    <source>
        <dbReference type="ARBA" id="ARBA00022679"/>
    </source>
</evidence>
<dbReference type="InterPro" id="IPR013083">
    <property type="entry name" value="Znf_RING/FYVE/PHD"/>
</dbReference>
<feature type="domain" description="C3H1-type" evidence="12">
    <location>
        <begin position="7"/>
        <end position="34"/>
    </location>
</feature>
<dbReference type="InterPro" id="IPR045072">
    <property type="entry name" value="MKRN-like"/>
</dbReference>
<feature type="compositionally biased region" description="Polar residues" evidence="10">
    <location>
        <begin position="68"/>
        <end position="85"/>
    </location>
</feature>
<feature type="zinc finger region" description="C3H1-type" evidence="9">
    <location>
        <begin position="346"/>
        <end position="375"/>
    </location>
</feature>
<sequence>MGEGVPWSSKILCRYYIHGVCREGESCRFSHEGTERQDMVCKFYLKGNCSYGANCRYDHTRPKKTDRPSGSTNMPTASTSSNAHSSRQDKVTAKTRTTTKGVKPVVLPKDSTASHGSRMVTLKKNGYSSDSGLGDEPGFPMVKDPEQWVKATEFVPGQLWQGSAPTSYSQAAQSGVEPTDGSTLAMPEGGEDCEMCPYAAHGLCRYGDNCVYMHGDICEMCGRAVLHPTHAEQRTKHMQECVAAHEEDMVLSFAVAHSQDKTCGVCMENVLEKCPPTERRFGILSNCNHVFCLSCIRKWRSAKQFEHKIVKSCPECRVKSDFVTPSKYWVDEKEDKLKLIESYKKAMSTKPCKYFDQGRGECPFNAHCFYLHAYPDGRKASPRPVRRRRRQDDSGELRSHRTHCPVGFL</sequence>
<feature type="domain" description="C3H1-type" evidence="12">
    <location>
        <begin position="346"/>
        <end position="375"/>
    </location>
</feature>
<comment type="caution">
    <text evidence="13">The sequence shown here is derived from an EMBL/GenBank/DDBJ whole genome shotgun (WGS) entry which is preliminary data.</text>
</comment>
<protein>
    <recommendedName>
        <fullName evidence="2">RING-type E3 ubiquitin transferase</fullName>
        <ecNumber evidence="2">2.3.2.27</ecNumber>
    </recommendedName>
</protein>
<evidence type="ECO:0000256" key="2">
    <source>
        <dbReference type="ARBA" id="ARBA00012483"/>
    </source>
</evidence>
<feature type="region of interest" description="Disordered" evidence="10">
    <location>
        <begin position="60"/>
        <end position="98"/>
    </location>
</feature>
<dbReference type="Gene3D" id="3.30.40.10">
    <property type="entry name" value="Zinc/RING finger domain, C3HC4 (zinc finger)"/>
    <property type="match status" value="1"/>
</dbReference>
<evidence type="ECO:0000259" key="11">
    <source>
        <dbReference type="PROSITE" id="PS50089"/>
    </source>
</evidence>